<dbReference type="Proteomes" id="UP000186074">
    <property type="component" value="Chromosome"/>
</dbReference>
<dbReference type="KEGG" id="alp:LPB137_00845"/>
<evidence type="ECO:0008006" key="3">
    <source>
        <dbReference type="Google" id="ProtNLM"/>
    </source>
</evidence>
<protein>
    <recommendedName>
        <fullName evidence="3">Lipoprotein</fullName>
    </recommendedName>
</protein>
<dbReference type="STRING" id="1850254.LPB137_00845"/>
<dbReference type="RefSeq" id="WP_076083109.1">
    <property type="nucleotide sequence ID" value="NZ_CP019070.1"/>
</dbReference>
<organism evidence="1 2">
    <name type="scientific">Poseidonibacter parvus</name>
    <dbReference type="NCBI Taxonomy" id="1850254"/>
    <lineage>
        <taxon>Bacteria</taxon>
        <taxon>Pseudomonadati</taxon>
        <taxon>Campylobacterota</taxon>
        <taxon>Epsilonproteobacteria</taxon>
        <taxon>Campylobacterales</taxon>
        <taxon>Arcobacteraceae</taxon>
        <taxon>Poseidonibacter</taxon>
    </lineage>
</organism>
<gene>
    <name evidence="1" type="ORF">LPB137_00845</name>
</gene>
<keyword evidence="2" id="KW-1185">Reference proteome</keyword>
<dbReference type="OrthoDB" id="5347149at2"/>
<dbReference type="EMBL" id="CP019070">
    <property type="protein sequence ID" value="APW64484.1"/>
    <property type="molecule type" value="Genomic_DNA"/>
</dbReference>
<evidence type="ECO:0000313" key="1">
    <source>
        <dbReference type="EMBL" id="APW64484.1"/>
    </source>
</evidence>
<reference evidence="1 2" key="1">
    <citation type="submission" date="2017-01" db="EMBL/GenBank/DDBJ databases">
        <title>Genome sequencing of Arcobacter sp. LPB0137.</title>
        <authorList>
            <person name="Lee G.-W."/>
            <person name="Yi H."/>
        </authorList>
    </citation>
    <scope>NUCLEOTIDE SEQUENCE [LARGE SCALE GENOMIC DNA]</scope>
    <source>
        <strain evidence="1 2">LPB0137</strain>
    </source>
</reference>
<dbReference type="PROSITE" id="PS51257">
    <property type="entry name" value="PROKAR_LIPOPROTEIN"/>
    <property type="match status" value="1"/>
</dbReference>
<proteinExistence type="predicted"/>
<sequence>MNYKNIIKTISSLTLILLLSGCTHKLITYDKDGNIIEDLSETKTEKIEKIIYKRPAVSLLLKNRIRDVLKAMSKNDLIKLNQEYIHPSFGFYNLYKIDGAKVIVEQKMIYNIVDEETEEISHIISRVKPKSTSLKIIEKNVKFDCSPNDDAFYGWNDDGLFLSNKSDFPLLKMMKNYSTYKQKDFQKAEQIENTSYKVVLTPELSFYLTFIDNNWYITLIDRITTDCSSPDY</sequence>
<accession>A0A1P8KIX0</accession>
<name>A0A1P8KIX0_9BACT</name>
<evidence type="ECO:0000313" key="2">
    <source>
        <dbReference type="Proteomes" id="UP000186074"/>
    </source>
</evidence>
<dbReference type="AlphaFoldDB" id="A0A1P8KIX0"/>